<dbReference type="Pfam" id="PF00884">
    <property type="entry name" value="Sulfatase"/>
    <property type="match status" value="1"/>
</dbReference>
<keyword evidence="8" id="KW-0808">Transferase</keyword>
<dbReference type="CDD" id="cd16015">
    <property type="entry name" value="LTA_synthase"/>
    <property type="match status" value="1"/>
</dbReference>
<evidence type="ECO:0000256" key="3">
    <source>
        <dbReference type="ARBA" id="ARBA00022475"/>
    </source>
</evidence>
<proteinExistence type="predicted"/>
<keyword evidence="3" id="KW-1003">Cell membrane</keyword>
<dbReference type="InterPro" id="IPR050448">
    <property type="entry name" value="OpgB/LTA_synthase_biosynth"/>
</dbReference>
<evidence type="ECO:0000256" key="1">
    <source>
        <dbReference type="ARBA" id="ARBA00004651"/>
    </source>
</evidence>
<protein>
    <submittedName>
        <fullName evidence="8">Phosphoglycerol transferase I</fullName>
        <ecNumber evidence="8">2.7.8.20</ecNumber>
    </submittedName>
</protein>
<dbReference type="EC" id="2.7.8.20" evidence="8"/>
<reference evidence="9" key="1">
    <citation type="submission" date="2015-03" db="EMBL/GenBank/DDBJ databases">
        <authorList>
            <person name="Nijsse Bart"/>
        </authorList>
    </citation>
    <scope>NUCLEOTIDE SEQUENCE [LARGE SCALE GENOMIC DNA]</scope>
</reference>
<keyword evidence="9" id="KW-1185">Reference proteome</keyword>
<dbReference type="InterPro" id="IPR000917">
    <property type="entry name" value="Sulfatase_N"/>
</dbReference>
<evidence type="ECO:0000313" key="8">
    <source>
        <dbReference type="EMBL" id="CQR70549.1"/>
    </source>
</evidence>
<keyword evidence="6" id="KW-0472">Membrane</keyword>
<dbReference type="Proteomes" id="UP000049855">
    <property type="component" value="Unassembled WGS sequence"/>
</dbReference>
<dbReference type="Gene3D" id="3.40.720.10">
    <property type="entry name" value="Alkaline Phosphatase, subunit A"/>
    <property type="match status" value="1"/>
</dbReference>
<dbReference type="SUPFAM" id="SSF53649">
    <property type="entry name" value="Alkaline phosphatase-like"/>
    <property type="match status" value="1"/>
</dbReference>
<evidence type="ECO:0000256" key="5">
    <source>
        <dbReference type="ARBA" id="ARBA00022989"/>
    </source>
</evidence>
<accession>A0A0U1KTW6</accession>
<name>A0A0U1KTW6_9FIRM</name>
<evidence type="ECO:0000256" key="4">
    <source>
        <dbReference type="ARBA" id="ARBA00022692"/>
    </source>
</evidence>
<comment type="pathway">
    <text evidence="2">Cell wall biogenesis; lipoteichoic acid biosynthesis.</text>
</comment>
<dbReference type="InterPro" id="IPR017850">
    <property type="entry name" value="Alkaline_phosphatase_core_sf"/>
</dbReference>
<evidence type="ECO:0000259" key="7">
    <source>
        <dbReference type="Pfam" id="PF00884"/>
    </source>
</evidence>
<keyword evidence="4" id="KW-0812">Transmembrane</keyword>
<gene>
    <name evidence="8" type="ORF">SpAn4DRAFT_1518</name>
</gene>
<dbReference type="GO" id="GO:0008960">
    <property type="term" value="F:phosphatidylglycerol-membrane-oligosaccharide glycerophosphotransferase activity"/>
    <property type="evidence" value="ECO:0007669"/>
    <property type="project" value="UniProtKB-EC"/>
</dbReference>
<evidence type="ECO:0000256" key="6">
    <source>
        <dbReference type="ARBA" id="ARBA00023136"/>
    </source>
</evidence>
<evidence type="ECO:0000313" key="9">
    <source>
        <dbReference type="Proteomes" id="UP000049855"/>
    </source>
</evidence>
<organism evidence="8 9">
    <name type="scientific">Sporomusa ovata</name>
    <dbReference type="NCBI Taxonomy" id="2378"/>
    <lineage>
        <taxon>Bacteria</taxon>
        <taxon>Bacillati</taxon>
        <taxon>Bacillota</taxon>
        <taxon>Negativicutes</taxon>
        <taxon>Selenomonadales</taxon>
        <taxon>Sporomusaceae</taxon>
        <taxon>Sporomusa</taxon>
    </lineage>
</organism>
<dbReference type="GO" id="GO:0005886">
    <property type="term" value="C:plasma membrane"/>
    <property type="evidence" value="ECO:0007669"/>
    <property type="project" value="UniProtKB-SubCell"/>
</dbReference>
<sequence>MIFTRFGGSLTYANSIHWENAAVSKDNFLNEAILDDVQALYRAYSTFNKFKKATNLNLNSEQVHNYGTLLAGHTIVTTNVEDYLKREAQGAKIPKPSHIFLIIGESYAEWPLLPEFKDLNIANEVKGILDKDNAVLVKPFLPAGSGTAIAVNSIVTGLPNLSLYPNYKPESYKGTYATAIGSQMKQLGYKTRFWYGGFGSWQRIKEFTLAQGFDEFFSCSDFNYESGNAWGSEDKYFFAAITSLFADNQPSFNVILTSSNHPPFTVDLAKEGFDESIVTSGLNDTSNKELINKLGHFWYADKQIGNFVKRMQQKYPDSLFVITGDHADRLNIIPNPTIFERYAIPFILYGPGINKNMFANNVAGSHITIAPTLLELIAPKDFVYYTVGESLTRGNSFGFNDTFWITNENIGEFDSSKTEMLSVTHRITAPKPDLTQQKQLVDAMQGLSWWRIMKGNQI</sequence>
<dbReference type="AlphaFoldDB" id="A0A0U1KTW6"/>
<dbReference type="PANTHER" id="PTHR47371">
    <property type="entry name" value="LIPOTEICHOIC ACID SYNTHASE"/>
    <property type="match status" value="1"/>
</dbReference>
<dbReference type="EMBL" id="CTRP01000003">
    <property type="protein sequence ID" value="CQR70549.1"/>
    <property type="molecule type" value="Genomic_DNA"/>
</dbReference>
<evidence type="ECO:0000256" key="2">
    <source>
        <dbReference type="ARBA" id="ARBA00004936"/>
    </source>
</evidence>
<feature type="domain" description="Sulfatase N-terminal" evidence="7">
    <location>
        <begin position="99"/>
        <end position="376"/>
    </location>
</feature>
<dbReference type="PANTHER" id="PTHR47371:SF3">
    <property type="entry name" value="PHOSPHOGLYCEROL TRANSFERASE I"/>
    <property type="match status" value="1"/>
</dbReference>
<keyword evidence="5" id="KW-1133">Transmembrane helix</keyword>
<comment type="subcellular location">
    <subcellularLocation>
        <location evidence="1">Cell membrane</location>
        <topology evidence="1">Multi-pass membrane protein</topology>
    </subcellularLocation>
</comment>